<feature type="compositionally biased region" description="Low complexity" evidence="3">
    <location>
        <begin position="18"/>
        <end position="27"/>
    </location>
</feature>
<evidence type="ECO:0000256" key="2">
    <source>
        <dbReference type="SAM" id="Coils"/>
    </source>
</evidence>
<dbReference type="SUPFAM" id="SSF54197">
    <property type="entry name" value="HIT-like"/>
    <property type="match status" value="1"/>
</dbReference>
<feature type="region of interest" description="Disordered" evidence="3">
    <location>
        <begin position="263"/>
        <end position="286"/>
    </location>
</feature>
<keyword evidence="2" id="KW-0175">Coiled coil</keyword>
<evidence type="ECO:0000313" key="7">
    <source>
        <dbReference type="Proteomes" id="UP000325440"/>
    </source>
</evidence>
<name>A0A5E4MWQ3_9HEMI</name>
<feature type="compositionally biased region" description="Basic and acidic residues" evidence="3">
    <location>
        <begin position="153"/>
        <end position="198"/>
    </location>
</feature>
<organism evidence="6 7">
    <name type="scientific">Cinara cedri</name>
    <dbReference type="NCBI Taxonomy" id="506608"/>
    <lineage>
        <taxon>Eukaryota</taxon>
        <taxon>Metazoa</taxon>
        <taxon>Ecdysozoa</taxon>
        <taxon>Arthropoda</taxon>
        <taxon>Hexapoda</taxon>
        <taxon>Insecta</taxon>
        <taxon>Pterygota</taxon>
        <taxon>Neoptera</taxon>
        <taxon>Paraneoptera</taxon>
        <taxon>Hemiptera</taxon>
        <taxon>Sternorrhyncha</taxon>
        <taxon>Aphidomorpha</taxon>
        <taxon>Aphidoidea</taxon>
        <taxon>Aphididae</taxon>
        <taxon>Lachninae</taxon>
        <taxon>Cinara</taxon>
    </lineage>
</organism>
<feature type="compositionally biased region" description="Acidic residues" evidence="3">
    <location>
        <begin position="119"/>
        <end position="128"/>
    </location>
</feature>
<evidence type="ECO:0000259" key="5">
    <source>
        <dbReference type="Pfam" id="PF04677"/>
    </source>
</evidence>
<dbReference type="PANTHER" id="PTHR12072">
    <property type="entry name" value="CWF19, CELL CYCLE CONTROL PROTEIN"/>
    <property type="match status" value="1"/>
</dbReference>
<evidence type="ECO:0000313" key="6">
    <source>
        <dbReference type="EMBL" id="VVC34515.1"/>
    </source>
</evidence>
<feature type="compositionally biased region" description="Basic and acidic residues" evidence="3">
    <location>
        <begin position="61"/>
        <end position="82"/>
    </location>
</feature>
<dbReference type="AlphaFoldDB" id="A0A5E4MWQ3"/>
<dbReference type="Gene3D" id="3.30.428.10">
    <property type="entry name" value="HIT-like"/>
    <property type="match status" value="1"/>
</dbReference>
<comment type="similarity">
    <text evidence="1">Belongs to the CWF19 family.</text>
</comment>
<dbReference type="GO" id="GO:0000398">
    <property type="term" value="P:mRNA splicing, via spliceosome"/>
    <property type="evidence" value="ECO:0007669"/>
    <property type="project" value="TreeGrafter"/>
</dbReference>
<dbReference type="Pfam" id="PF04677">
    <property type="entry name" value="CwfJ_C_1"/>
    <property type="match status" value="1"/>
</dbReference>
<dbReference type="InterPro" id="IPR006767">
    <property type="entry name" value="Cwf19-like_C_dom-2"/>
</dbReference>
<evidence type="ECO:0000256" key="1">
    <source>
        <dbReference type="ARBA" id="ARBA00006795"/>
    </source>
</evidence>
<protein>
    <submittedName>
        <fullName evidence="6">HIT-like domain,Cwf19-like protein, C-terminal domain-2,Cwf19-like, C-terminal domain-1</fullName>
    </submittedName>
</protein>
<feature type="compositionally biased region" description="Polar residues" evidence="3">
    <location>
        <begin position="28"/>
        <end position="37"/>
    </location>
</feature>
<dbReference type="InterPro" id="IPR006768">
    <property type="entry name" value="Cwf19-like_C_dom-1"/>
</dbReference>
<feature type="compositionally biased region" description="Basic residues" evidence="3">
    <location>
        <begin position="1"/>
        <end position="17"/>
    </location>
</feature>
<dbReference type="InterPro" id="IPR040194">
    <property type="entry name" value="Cwf19-like"/>
</dbReference>
<reference evidence="6 7" key="1">
    <citation type="submission" date="2019-08" db="EMBL/GenBank/DDBJ databases">
        <authorList>
            <person name="Alioto T."/>
            <person name="Alioto T."/>
            <person name="Gomez Garrido J."/>
        </authorList>
    </citation>
    <scope>NUCLEOTIDE SEQUENCE [LARGE SCALE GENOMIC DNA]</scope>
</reference>
<sequence>MAKKSHKKQHKKRKHRSPSSSSSSTSSDEQWVESSPPKQVYNKPKQDTDNWMDFICNTSTEIEKKTSSKNKELEDAKARMEKPGQSTRELNPYWKNGGTGLPPPKPMSQHKGFLKPKIDDDDDDDGDDDNSRHYSNHHYSSHTKTSYNRQSWKKPDYKNVKPYSRHDDEEHYRHSREHNERKEERDRHHRTNDNERKIERNKRHVTYNNESKEGRNKRHQEYDERKEKHYSDRRKGDRDRHNKEYEYKRENSNKYCVESTSKETYTNVEKKDSHYSLKNEKSDENAEKPLTRLELNVLAAKQIKAELMGNTQLAQELQQKLNAARNHSLLDNGTSNKVNQTEEFVLLTRTSSKGYSYPVKQGHGDTNFGKKRREKVLTHEDGKRVRYFDDDDKYSLKSMFEKELTTTAEDSNMEFVKLSRKVNARDDEDDVFVERASEKRSAKAYEREVKRAINEHKHTEKVLNSCRYCFDSEEMLKHLYIVKGEKCYLCLPSYKSLTEGHCLIVPIYHYACATDIDEDVWTEMQVFRKVLTSMFKDQDEDVVFFESAMRLNNMPHMVWNCVPVPIEIGDTAPIYFKKALLECETEWAINKKVVDLSSKDIRRAIPKSLPYFAVDFGMQGGYAHVIEDEKMFPNNFAEEIIGGMMDLDHNTWRKKQKEPINEQLEKATKFLKMWEPYDFTKK</sequence>
<accession>A0A5E4MWQ3</accession>
<dbReference type="PANTHER" id="PTHR12072:SF5">
    <property type="entry name" value="CWF19-LIKE PROTEIN 2"/>
    <property type="match status" value="1"/>
</dbReference>
<gene>
    <name evidence="6" type="ORF">CINCED_3A004607</name>
</gene>
<dbReference type="Pfam" id="PF04676">
    <property type="entry name" value="CwfJ_C_2"/>
    <property type="match status" value="1"/>
</dbReference>
<feature type="domain" description="Cwf19-like protein C-terminal" evidence="4">
    <location>
        <begin position="586"/>
        <end position="680"/>
    </location>
</feature>
<feature type="domain" description="Cwf19-like C-terminal" evidence="5">
    <location>
        <begin position="454"/>
        <end position="577"/>
    </location>
</feature>
<keyword evidence="7" id="KW-1185">Reference proteome</keyword>
<dbReference type="EMBL" id="CABPRJ010000997">
    <property type="protein sequence ID" value="VVC34515.1"/>
    <property type="molecule type" value="Genomic_DNA"/>
</dbReference>
<dbReference type="OrthoDB" id="2113965at2759"/>
<evidence type="ECO:0000259" key="4">
    <source>
        <dbReference type="Pfam" id="PF04676"/>
    </source>
</evidence>
<feature type="region of interest" description="Disordered" evidence="3">
    <location>
        <begin position="1"/>
        <end position="250"/>
    </location>
</feature>
<feature type="compositionally biased region" description="Basic and acidic residues" evidence="3">
    <location>
        <begin position="268"/>
        <end position="286"/>
    </location>
</feature>
<proteinExistence type="inferred from homology"/>
<feature type="compositionally biased region" description="Basic and acidic residues" evidence="3">
    <location>
        <begin position="210"/>
        <end position="250"/>
    </location>
</feature>
<dbReference type="Proteomes" id="UP000325440">
    <property type="component" value="Unassembled WGS sequence"/>
</dbReference>
<feature type="coiled-coil region" evidence="2">
    <location>
        <begin position="435"/>
        <end position="462"/>
    </location>
</feature>
<dbReference type="InterPro" id="IPR036265">
    <property type="entry name" value="HIT-like_sf"/>
</dbReference>
<dbReference type="GO" id="GO:0071014">
    <property type="term" value="C:post-mRNA release spliceosomal complex"/>
    <property type="evidence" value="ECO:0007669"/>
    <property type="project" value="TreeGrafter"/>
</dbReference>
<evidence type="ECO:0000256" key="3">
    <source>
        <dbReference type="SAM" id="MobiDB-lite"/>
    </source>
</evidence>